<gene>
    <name evidence="1" type="ORF">NCTC10951_02057</name>
</gene>
<dbReference type="Proteomes" id="UP000268658">
    <property type="component" value="Chromosome"/>
</dbReference>
<sequence length="182" mass="20019">MGEQLKKSEASATGVLDGLANRWLAWLRRTGSLEMVVEIEALGERIACANRVLRKVGLLRRIDWVEGGVPDELVHDAVALRGSTTRADGAAWTWAFLSISTRDGELTTDFDYERRPDLVPPCTRDDCAAELRRFPRDPSRLPGWMAGLHTDDARDAVPPTGSEGDGDAGSRRLVGRPALQLR</sequence>
<dbReference type="EMBL" id="LR134477">
    <property type="protein sequence ID" value="VEI17177.1"/>
    <property type="molecule type" value="Genomic_DNA"/>
</dbReference>
<proteinExistence type="predicted"/>
<protein>
    <submittedName>
        <fullName evidence="1">Uncharacterized protein</fullName>
    </submittedName>
</protein>
<organism evidence="1 2">
    <name type="scientific">Actinomyces viscosus</name>
    <dbReference type="NCBI Taxonomy" id="1656"/>
    <lineage>
        <taxon>Bacteria</taxon>
        <taxon>Bacillati</taxon>
        <taxon>Actinomycetota</taxon>
        <taxon>Actinomycetes</taxon>
        <taxon>Actinomycetales</taxon>
        <taxon>Actinomycetaceae</taxon>
        <taxon>Actinomyces</taxon>
    </lineage>
</organism>
<dbReference type="OrthoDB" id="6957847at2"/>
<evidence type="ECO:0000313" key="2">
    <source>
        <dbReference type="Proteomes" id="UP000268658"/>
    </source>
</evidence>
<reference evidence="1 2" key="1">
    <citation type="submission" date="2018-12" db="EMBL/GenBank/DDBJ databases">
        <authorList>
            <consortium name="Pathogen Informatics"/>
        </authorList>
    </citation>
    <scope>NUCLEOTIDE SEQUENCE [LARGE SCALE GENOMIC DNA]</scope>
    <source>
        <strain evidence="1 2">NCTC10951</strain>
    </source>
</reference>
<dbReference type="KEGG" id="avc:NCTC10951_02057"/>
<accession>A0A3S4VBE3</accession>
<dbReference type="RefSeq" id="WP_126414494.1">
    <property type="nucleotide sequence ID" value="NZ_JASPER010000019.1"/>
</dbReference>
<dbReference type="AlphaFoldDB" id="A0A3S4VBE3"/>
<dbReference type="SUPFAM" id="SSF160424">
    <property type="entry name" value="BH3703-like"/>
    <property type="match status" value="1"/>
</dbReference>
<name>A0A3S4VBE3_ACTVI</name>
<evidence type="ECO:0000313" key="1">
    <source>
        <dbReference type="EMBL" id="VEI17177.1"/>
    </source>
</evidence>
<dbReference type="InterPro" id="IPR036170">
    <property type="entry name" value="YezG-like_sf"/>
</dbReference>